<accession>A0A6B3SR65</accession>
<dbReference type="AlphaFoldDB" id="A0A6B3SR65"/>
<protein>
    <submittedName>
        <fullName evidence="2">Uncharacterized protein</fullName>
    </submittedName>
</protein>
<name>A0A6B3SR65_9BURK</name>
<keyword evidence="1" id="KW-0472">Membrane</keyword>
<proteinExistence type="predicted"/>
<keyword evidence="1" id="KW-1133">Transmembrane helix</keyword>
<sequence>MNNEKWWTPIVRFGVHVMVGLVIFLVIAAAAIGLDVLVERLAEFGANKFTVKLLGLLADALLLTDSVCFVAHLLQSVLKAIREIFKK</sequence>
<dbReference type="EMBL" id="JAAIVB010000069">
    <property type="protein sequence ID" value="NEX63420.1"/>
    <property type="molecule type" value="Genomic_DNA"/>
</dbReference>
<feature type="transmembrane region" description="Helical" evidence="1">
    <location>
        <begin position="54"/>
        <end position="78"/>
    </location>
</feature>
<comment type="caution">
    <text evidence="2">The sequence shown here is derived from an EMBL/GenBank/DDBJ whole genome shotgun (WGS) entry which is preliminary data.</text>
</comment>
<feature type="transmembrane region" description="Helical" evidence="1">
    <location>
        <begin position="12"/>
        <end position="34"/>
    </location>
</feature>
<gene>
    <name evidence="2" type="ORF">G3574_20270</name>
</gene>
<evidence type="ECO:0000313" key="3">
    <source>
        <dbReference type="Proteomes" id="UP000482155"/>
    </source>
</evidence>
<evidence type="ECO:0000256" key="1">
    <source>
        <dbReference type="SAM" id="Phobius"/>
    </source>
</evidence>
<keyword evidence="1" id="KW-0812">Transmembrane</keyword>
<evidence type="ECO:0000313" key="2">
    <source>
        <dbReference type="EMBL" id="NEX63420.1"/>
    </source>
</evidence>
<organism evidence="2 3">
    <name type="scientific">Noviherbaspirillum galbum</name>
    <dbReference type="NCBI Taxonomy" id="2709383"/>
    <lineage>
        <taxon>Bacteria</taxon>
        <taxon>Pseudomonadati</taxon>
        <taxon>Pseudomonadota</taxon>
        <taxon>Betaproteobacteria</taxon>
        <taxon>Burkholderiales</taxon>
        <taxon>Oxalobacteraceae</taxon>
        <taxon>Noviherbaspirillum</taxon>
    </lineage>
</organism>
<dbReference type="Proteomes" id="UP000482155">
    <property type="component" value="Unassembled WGS sequence"/>
</dbReference>
<keyword evidence="3" id="KW-1185">Reference proteome</keyword>
<reference evidence="2 3" key="1">
    <citation type="submission" date="2020-02" db="EMBL/GenBank/DDBJ databases">
        <authorList>
            <person name="Kim M.K."/>
        </authorList>
    </citation>
    <scope>NUCLEOTIDE SEQUENCE [LARGE SCALE GENOMIC DNA]</scope>
    <source>
        <strain evidence="2 3">17J57-3</strain>
    </source>
</reference>
<dbReference type="RefSeq" id="WP_163967268.1">
    <property type="nucleotide sequence ID" value="NZ_JAAIVB010000069.1"/>
</dbReference>